<proteinExistence type="predicted"/>
<dbReference type="EMBL" id="CACRXK020012521">
    <property type="protein sequence ID" value="CAB4023480.1"/>
    <property type="molecule type" value="Genomic_DNA"/>
</dbReference>
<sequence>MSFLSAIGNMFRDAGLQDILIESDVVGQGQIKGVMTGKHYNRSMHCHKVMSEALHRLRFQAFLDSVSDEESANIYSVVSDLLNNFPSEDFQEKLTAEPFSEILDKYEDFVVQESECNPTFSLWSTYLEMIGILLQFVRATREGNWELHLSTMRSMLTWYIGCNRVNYCRYGTAYWLEMKDYKRHIQNHGFSSVACDMTIEQTLNRDSKTKGGMVGITLNRGAMQRWIIAQSD</sequence>
<accession>A0A7D9J7L4</accession>
<keyword evidence="2" id="KW-1185">Reference proteome</keyword>
<name>A0A7D9J7L4_PARCT</name>
<comment type="caution">
    <text evidence="1">The sequence shown here is derived from an EMBL/GenBank/DDBJ whole genome shotgun (WGS) entry which is preliminary data.</text>
</comment>
<organism evidence="1 2">
    <name type="scientific">Paramuricea clavata</name>
    <name type="common">Red gorgonian</name>
    <name type="synonym">Violescent sea-whip</name>
    <dbReference type="NCBI Taxonomy" id="317549"/>
    <lineage>
        <taxon>Eukaryota</taxon>
        <taxon>Metazoa</taxon>
        <taxon>Cnidaria</taxon>
        <taxon>Anthozoa</taxon>
        <taxon>Octocorallia</taxon>
        <taxon>Malacalcyonacea</taxon>
        <taxon>Plexauridae</taxon>
        <taxon>Paramuricea</taxon>
    </lineage>
</organism>
<evidence type="ECO:0000313" key="1">
    <source>
        <dbReference type="EMBL" id="CAB4023480.1"/>
    </source>
</evidence>
<gene>
    <name evidence="1" type="ORF">PACLA_8A000198</name>
</gene>
<protein>
    <submittedName>
        <fullName evidence="1">Uncharacterized protein</fullName>
    </submittedName>
</protein>
<dbReference type="AlphaFoldDB" id="A0A7D9J7L4"/>
<dbReference type="PANTHER" id="PTHR47018">
    <property type="entry name" value="CXC DOMAIN-CONTAINING PROTEIN-RELATED"/>
    <property type="match status" value="1"/>
</dbReference>
<dbReference type="PANTHER" id="PTHR47018:SF3">
    <property type="entry name" value="MYCBP-ASSOCIATED PROTEIN"/>
    <property type="match status" value="1"/>
</dbReference>
<dbReference type="Proteomes" id="UP001152795">
    <property type="component" value="Unassembled WGS sequence"/>
</dbReference>
<dbReference type="OrthoDB" id="10035704at2759"/>
<evidence type="ECO:0000313" key="2">
    <source>
        <dbReference type="Proteomes" id="UP001152795"/>
    </source>
</evidence>
<reference evidence="1" key="1">
    <citation type="submission" date="2020-04" db="EMBL/GenBank/DDBJ databases">
        <authorList>
            <person name="Alioto T."/>
            <person name="Alioto T."/>
            <person name="Gomez Garrido J."/>
        </authorList>
    </citation>
    <scope>NUCLEOTIDE SEQUENCE</scope>
    <source>
        <strain evidence="1">A484AB</strain>
    </source>
</reference>